<sequence>MPRSRYSGARRSTATNRRRRPTRPARPRRRYVGRTRRWVRRRPMSRRSLLNTTSRKKNDTMLTWGNITVANPVGGTAFSPAAPVLVGNQQYVIPWCATTRDLNNSVGGANIVINRAERTATTCYMRGLAERVRIQTTDGMPWQWRRVCFTLKGPSIRNLSDSTHTISTETSPGGWRRNVSNWSNIGGLTEFMFRGTVDVDWNDYYSAPLDTTRISVMYDRIRTIAAGNEQGCARTYKMWHPMNHNLVYDDDENGDGEVTGSVSTPGKPGMGDYYVVDFFLARSGSTSTNRLIFNPEASLYWHEK</sequence>
<evidence type="ECO:0000256" key="1">
    <source>
        <dbReference type="SAM" id="MobiDB-lite"/>
    </source>
</evidence>
<reference evidence="2 3" key="1">
    <citation type="journal article" date="2017" name="Microbiome">
        <title>Virome comparisons in wild-diseased and healthy captive giant pandas.</title>
        <authorList>
            <person name="Zhang W."/>
            <person name="Yang S."/>
            <person name="Shan T."/>
            <person name="Hou R."/>
            <person name="Liu Z."/>
            <person name="Li W."/>
            <person name="Guo L."/>
            <person name="Wang Y."/>
            <person name="Chen P."/>
            <person name="Wang X."/>
            <person name="Feng F."/>
            <person name="Wang H."/>
            <person name="Chen C."/>
            <person name="Shen Q."/>
            <person name="Zhou C."/>
            <person name="Hua X."/>
            <person name="Cui L."/>
            <person name="Deng X."/>
            <person name="Zhang Z."/>
            <person name="Qi D."/>
            <person name="Delwart E."/>
        </authorList>
    </citation>
    <scope>NUCLEOTIDE SEQUENCE [LARGE SCALE GENOMIC DNA]</scope>
    <source>
        <strain evidence="3">gpge011</strain>
    </source>
</reference>
<dbReference type="KEGG" id="vg:80521900"/>
<protein>
    <submittedName>
        <fullName evidence="2">Capsid protein</fullName>
    </submittedName>
</protein>
<dbReference type="RefSeq" id="YP_010784642.1">
    <property type="nucleotide sequence ID" value="NC_075332.1"/>
</dbReference>
<accession>A0A220IGR0</accession>
<feature type="compositionally biased region" description="Basic residues" evidence="1">
    <location>
        <begin position="16"/>
        <end position="31"/>
    </location>
</feature>
<proteinExistence type="predicted"/>
<dbReference type="GeneID" id="80521900"/>
<feature type="region of interest" description="Disordered" evidence="1">
    <location>
        <begin position="1"/>
        <end position="31"/>
    </location>
</feature>
<keyword evidence="3" id="KW-1185">Reference proteome</keyword>
<name>A0A220IGR0_9VIRU</name>
<evidence type="ECO:0000313" key="2">
    <source>
        <dbReference type="EMBL" id="ASH99167.1"/>
    </source>
</evidence>
<dbReference type="Proteomes" id="UP000267107">
    <property type="component" value="Segment"/>
</dbReference>
<evidence type="ECO:0000313" key="3">
    <source>
        <dbReference type="Proteomes" id="UP000267107"/>
    </source>
</evidence>
<dbReference type="EMBL" id="MF327568">
    <property type="protein sequence ID" value="ASH99167.1"/>
    <property type="molecule type" value="Genomic_DNA"/>
</dbReference>
<organism evidence="2 3">
    <name type="scientific">Giant panda associated gemycircularvirus</name>
    <dbReference type="NCBI Taxonomy" id="2016461"/>
    <lineage>
        <taxon>Viruses</taxon>
        <taxon>Monodnaviria</taxon>
        <taxon>Shotokuvirae</taxon>
        <taxon>Cressdnaviricota</taxon>
        <taxon>Repensiviricetes</taxon>
        <taxon>Geplafuvirales</taxon>
        <taxon>Genomoviridae</taxon>
        <taxon>Gemycircularvirus</taxon>
    </lineage>
</organism>